<dbReference type="InterPro" id="IPR005025">
    <property type="entry name" value="FMN_Rdtase-like_dom"/>
</dbReference>
<dbReference type="SUPFAM" id="SSF52218">
    <property type="entry name" value="Flavoproteins"/>
    <property type="match status" value="1"/>
</dbReference>
<dbReference type="GO" id="GO:0016491">
    <property type="term" value="F:oxidoreductase activity"/>
    <property type="evidence" value="ECO:0007669"/>
    <property type="project" value="InterPro"/>
</dbReference>
<dbReference type="InterPro" id="IPR029039">
    <property type="entry name" value="Flavoprotein-like_sf"/>
</dbReference>
<keyword evidence="4" id="KW-1185">Reference proteome</keyword>
<comment type="similarity">
    <text evidence="1">Belongs to the azoreductase type 2 family.</text>
</comment>
<dbReference type="PANTHER" id="PTHR30543:SF21">
    <property type="entry name" value="NAD(P)H-DEPENDENT FMN REDUCTASE LOT6"/>
    <property type="match status" value="1"/>
</dbReference>
<dbReference type="Proteomes" id="UP000243650">
    <property type="component" value="Unassembled WGS sequence"/>
</dbReference>
<dbReference type="GO" id="GO:0010181">
    <property type="term" value="F:FMN binding"/>
    <property type="evidence" value="ECO:0007669"/>
    <property type="project" value="TreeGrafter"/>
</dbReference>
<dbReference type="OrthoDB" id="9812295at2"/>
<evidence type="ECO:0000313" key="4">
    <source>
        <dbReference type="Proteomes" id="UP000243650"/>
    </source>
</evidence>
<evidence type="ECO:0000256" key="1">
    <source>
        <dbReference type="ARBA" id="ARBA00009428"/>
    </source>
</evidence>
<dbReference type="InterPro" id="IPR050712">
    <property type="entry name" value="NAD(P)H-dep_reductase"/>
</dbReference>
<evidence type="ECO:0000259" key="2">
    <source>
        <dbReference type="Pfam" id="PF03358"/>
    </source>
</evidence>
<evidence type="ECO:0000313" key="3">
    <source>
        <dbReference type="EMBL" id="PRO64835.1"/>
    </source>
</evidence>
<dbReference type="RefSeq" id="WP_105959930.1">
    <property type="nucleotide sequence ID" value="NZ_PVNS01000012.1"/>
</dbReference>
<dbReference type="AlphaFoldDB" id="A0A2P6MEU1"/>
<protein>
    <recommendedName>
        <fullName evidence="2">NADPH-dependent FMN reductase-like domain-containing protein</fullName>
    </recommendedName>
</protein>
<dbReference type="Pfam" id="PF03358">
    <property type="entry name" value="FMN_red"/>
    <property type="match status" value="1"/>
</dbReference>
<accession>A0A2P6MEU1</accession>
<comment type="caution">
    <text evidence="3">The sequence shown here is derived from an EMBL/GenBank/DDBJ whole genome shotgun (WGS) entry which is preliminary data.</text>
</comment>
<dbReference type="GO" id="GO:0005829">
    <property type="term" value="C:cytosol"/>
    <property type="evidence" value="ECO:0007669"/>
    <property type="project" value="TreeGrafter"/>
</dbReference>
<reference evidence="3 4" key="1">
    <citation type="submission" date="2018-03" db="EMBL/GenBank/DDBJ databases">
        <title>Bacillus urumqiensis sp. nov., a moderately haloalkaliphilic bacterium isolated from a salt lake.</title>
        <authorList>
            <person name="Zhao B."/>
            <person name="Liao Z."/>
        </authorList>
    </citation>
    <scope>NUCLEOTIDE SEQUENCE [LARGE SCALE GENOMIC DNA]</scope>
    <source>
        <strain evidence="3 4">BZ-SZ-XJ18</strain>
    </source>
</reference>
<organism evidence="3 4">
    <name type="scientific">Alkalicoccus urumqiensis</name>
    <name type="common">Bacillus urumqiensis</name>
    <dbReference type="NCBI Taxonomy" id="1548213"/>
    <lineage>
        <taxon>Bacteria</taxon>
        <taxon>Bacillati</taxon>
        <taxon>Bacillota</taxon>
        <taxon>Bacilli</taxon>
        <taxon>Bacillales</taxon>
        <taxon>Bacillaceae</taxon>
        <taxon>Alkalicoccus</taxon>
    </lineage>
</organism>
<sequence>MAYYAVITGSLRTNSVNKAVARYVEKASSRKLKHASIDLPLFNGDLEENGDPEAVQQFKDLLAGAEAIIIITPEYSHSIPGVLKNALDWAGSMSVRNVLESKKILLMGASPMAQGTAFSQAHLRQVLQACGAWVLPQPELFIGAAPKKLSDDGELNDEATLSRIDKALQAFDNWVQE</sequence>
<name>A0A2P6MEU1_ALKUR</name>
<gene>
    <name evidence="3" type="ORF">C6I21_13070</name>
</gene>
<dbReference type="EMBL" id="PVNS01000012">
    <property type="protein sequence ID" value="PRO64835.1"/>
    <property type="molecule type" value="Genomic_DNA"/>
</dbReference>
<feature type="domain" description="NADPH-dependent FMN reductase-like" evidence="2">
    <location>
        <begin position="5"/>
        <end position="145"/>
    </location>
</feature>
<dbReference type="PANTHER" id="PTHR30543">
    <property type="entry name" value="CHROMATE REDUCTASE"/>
    <property type="match status" value="1"/>
</dbReference>
<dbReference type="Gene3D" id="3.40.50.360">
    <property type="match status" value="1"/>
</dbReference>
<proteinExistence type="inferred from homology"/>